<sequence>MREYTFADIEIGLQESFSREITLEMENMFRQISGDENPLHLDDSFAYEISGGKYSSHVAFGMLTASLYSALAGMYLPGKYSLIHSLEKLSFQQPVFAGDTLTVEGKVVDKDESLRLLRIKAVIRNQNNKTVSNTMMKVMVMK</sequence>
<keyword evidence="3" id="KW-1185">Reference proteome</keyword>
<organism evidence="2 3">
    <name type="scientific">Anaerovibrio lipolyticus</name>
    <dbReference type="NCBI Taxonomy" id="82374"/>
    <lineage>
        <taxon>Bacteria</taxon>
        <taxon>Bacillati</taxon>
        <taxon>Bacillota</taxon>
        <taxon>Negativicutes</taxon>
        <taxon>Selenomonadales</taxon>
        <taxon>Selenomonadaceae</taxon>
        <taxon>Anaerovibrio</taxon>
    </lineage>
</organism>
<dbReference type="AlphaFoldDB" id="A0A0B2JW21"/>
<feature type="domain" description="MaoC-like" evidence="1">
    <location>
        <begin position="18"/>
        <end position="113"/>
    </location>
</feature>
<dbReference type="InterPro" id="IPR002539">
    <property type="entry name" value="MaoC-like_dom"/>
</dbReference>
<dbReference type="PANTHER" id="PTHR43664:SF1">
    <property type="entry name" value="BETA-METHYLMALYL-COA DEHYDRATASE"/>
    <property type="match status" value="1"/>
</dbReference>
<name>A0A0B2JW21_9FIRM</name>
<accession>A0A0B2JW21</accession>
<dbReference type="SUPFAM" id="SSF54637">
    <property type="entry name" value="Thioesterase/thiol ester dehydrase-isomerase"/>
    <property type="match status" value="1"/>
</dbReference>
<dbReference type="RefSeq" id="WP_039209339.1">
    <property type="nucleotide sequence ID" value="NZ_JSCE01000173.1"/>
</dbReference>
<protein>
    <recommendedName>
        <fullName evidence="1">MaoC-like domain-containing protein</fullName>
    </recommendedName>
</protein>
<dbReference type="EMBL" id="JSCE01000173">
    <property type="protein sequence ID" value="KHM51774.1"/>
    <property type="molecule type" value="Genomic_DNA"/>
</dbReference>
<dbReference type="Proteomes" id="UP000030993">
    <property type="component" value="Unassembled WGS sequence"/>
</dbReference>
<gene>
    <name evidence="2" type="ORF">NZ47_08680</name>
</gene>
<dbReference type="Gene3D" id="3.10.129.10">
    <property type="entry name" value="Hotdog Thioesterase"/>
    <property type="match status" value="1"/>
</dbReference>
<reference evidence="2 3" key="1">
    <citation type="journal article" date="2013" name="PLoS ONE">
        <title>Identification and characterization of three novel lipases belonging to families II and V from Anaerovibrio lipolyticus 5ST.</title>
        <authorList>
            <person name="Prive F."/>
            <person name="Kaderbhai N.N."/>
            <person name="Girdwood S."/>
            <person name="Worgan H.J."/>
            <person name="Pinloche E."/>
            <person name="Scollan N.D."/>
            <person name="Huws S.A."/>
            <person name="Newbold C.J."/>
        </authorList>
    </citation>
    <scope>NUCLEOTIDE SEQUENCE [LARGE SCALE GENOMIC DNA]</scope>
    <source>
        <strain evidence="2 3">5S</strain>
    </source>
</reference>
<evidence type="ECO:0000313" key="3">
    <source>
        <dbReference type="Proteomes" id="UP000030993"/>
    </source>
</evidence>
<dbReference type="PANTHER" id="PTHR43664">
    <property type="entry name" value="MONOAMINE OXIDASE-RELATED"/>
    <property type="match status" value="1"/>
</dbReference>
<dbReference type="Pfam" id="PF01575">
    <property type="entry name" value="MaoC_dehydratas"/>
    <property type="match status" value="1"/>
</dbReference>
<dbReference type="InterPro" id="IPR052342">
    <property type="entry name" value="MCH/BMMD"/>
</dbReference>
<comment type="caution">
    <text evidence="2">The sequence shown here is derived from an EMBL/GenBank/DDBJ whole genome shotgun (WGS) entry which is preliminary data.</text>
</comment>
<dbReference type="STRING" id="82374.NZ47_08680"/>
<proteinExistence type="predicted"/>
<evidence type="ECO:0000259" key="1">
    <source>
        <dbReference type="Pfam" id="PF01575"/>
    </source>
</evidence>
<dbReference type="InterPro" id="IPR029069">
    <property type="entry name" value="HotDog_dom_sf"/>
</dbReference>
<evidence type="ECO:0000313" key="2">
    <source>
        <dbReference type="EMBL" id="KHM51774.1"/>
    </source>
</evidence>